<evidence type="ECO:0008006" key="3">
    <source>
        <dbReference type="Google" id="ProtNLM"/>
    </source>
</evidence>
<protein>
    <recommendedName>
        <fullName evidence="3">SMI1/KNR4 family protein</fullName>
    </recommendedName>
</protein>
<evidence type="ECO:0000313" key="1">
    <source>
        <dbReference type="EMBL" id="MXV21300.1"/>
    </source>
</evidence>
<evidence type="ECO:0000313" key="2">
    <source>
        <dbReference type="Proteomes" id="UP000430519"/>
    </source>
</evidence>
<keyword evidence="2" id="KW-1185">Reference proteome</keyword>
<name>A0A6I4YL78_9DEIO</name>
<organism evidence="1 2">
    <name type="scientific">Deinococcus xianganensis</name>
    <dbReference type="NCBI Taxonomy" id="1507289"/>
    <lineage>
        <taxon>Bacteria</taxon>
        <taxon>Thermotogati</taxon>
        <taxon>Deinococcota</taxon>
        <taxon>Deinococci</taxon>
        <taxon>Deinococcales</taxon>
        <taxon>Deinococcaceae</taxon>
        <taxon>Deinococcus</taxon>
    </lineage>
</organism>
<dbReference type="RefSeq" id="WP_160981478.1">
    <property type="nucleotide sequence ID" value="NZ_WVHK01000085.1"/>
</dbReference>
<accession>A0A6I4YL78</accession>
<dbReference type="Proteomes" id="UP000430519">
    <property type="component" value="Unassembled WGS sequence"/>
</dbReference>
<dbReference type="AlphaFoldDB" id="A0A6I4YL78"/>
<sequence>MTRDELIQHLNLAGVSPSLYDFDSFLPDTYLLGEIEGTWSLYSHERGHLDIEKSFENESDLYEYFWRKMQRLQQIGAI</sequence>
<comment type="caution">
    <text evidence="1">The sequence shown here is derived from an EMBL/GenBank/DDBJ whole genome shotgun (WGS) entry which is preliminary data.</text>
</comment>
<dbReference type="EMBL" id="WVHK01000085">
    <property type="protein sequence ID" value="MXV21300.1"/>
    <property type="molecule type" value="Genomic_DNA"/>
</dbReference>
<proteinExistence type="predicted"/>
<reference evidence="1 2" key="1">
    <citation type="submission" date="2019-11" db="EMBL/GenBank/DDBJ databases">
        <title>Genome sequence of Deinococcus xianganensis Y35, AI-2 producing algicidal bacterium, isolated from lake water.</title>
        <authorList>
            <person name="Li Y."/>
        </authorList>
    </citation>
    <scope>NUCLEOTIDE SEQUENCE [LARGE SCALE GENOMIC DNA]</scope>
    <source>
        <strain evidence="1 2">Y35</strain>
    </source>
</reference>
<gene>
    <name evidence="1" type="ORF">GLX28_16870</name>
</gene>